<organism evidence="1 2">
    <name type="scientific">Sporosarcina limicola</name>
    <dbReference type="NCBI Taxonomy" id="34101"/>
    <lineage>
        <taxon>Bacteria</taxon>
        <taxon>Bacillati</taxon>
        <taxon>Bacillota</taxon>
        <taxon>Bacilli</taxon>
        <taxon>Bacillales</taxon>
        <taxon>Caryophanaceae</taxon>
        <taxon>Sporosarcina</taxon>
    </lineage>
</organism>
<gene>
    <name evidence="1" type="ORF">H4683_002612</name>
</gene>
<name>A0A927MM93_9BACL</name>
<accession>A0A927MM93</accession>
<dbReference type="AlphaFoldDB" id="A0A927MM93"/>
<comment type="caution">
    <text evidence="1">The sequence shown here is derived from an EMBL/GenBank/DDBJ whole genome shotgun (WGS) entry which is preliminary data.</text>
</comment>
<dbReference type="Proteomes" id="UP000658225">
    <property type="component" value="Unassembled WGS sequence"/>
</dbReference>
<dbReference type="EMBL" id="JADBEL010000014">
    <property type="protein sequence ID" value="MBE1555492.1"/>
    <property type="molecule type" value="Genomic_DNA"/>
</dbReference>
<sequence length="36" mass="4323">MKIYYESRIIKLDLPAGLDIDAEYDEITEFQEQTDR</sequence>
<keyword evidence="2" id="KW-1185">Reference proteome</keyword>
<evidence type="ECO:0000313" key="2">
    <source>
        <dbReference type="Proteomes" id="UP000658225"/>
    </source>
</evidence>
<proteinExistence type="predicted"/>
<evidence type="ECO:0000313" key="1">
    <source>
        <dbReference type="EMBL" id="MBE1555492.1"/>
    </source>
</evidence>
<protein>
    <submittedName>
        <fullName evidence="1">Uncharacterized protein</fullName>
    </submittedName>
</protein>
<reference evidence="1" key="1">
    <citation type="submission" date="2020-10" db="EMBL/GenBank/DDBJ databases">
        <title>Genomic Encyclopedia of Type Strains, Phase IV (KMG-IV): sequencing the most valuable type-strain genomes for metagenomic binning, comparative biology and taxonomic classification.</title>
        <authorList>
            <person name="Goeker M."/>
        </authorList>
    </citation>
    <scope>NUCLEOTIDE SEQUENCE</scope>
    <source>
        <strain evidence="1">DSM 13886</strain>
    </source>
</reference>